<evidence type="ECO:0000256" key="7">
    <source>
        <dbReference type="ARBA" id="ARBA00022840"/>
    </source>
</evidence>
<evidence type="ECO:0000256" key="5">
    <source>
        <dbReference type="ARBA" id="ARBA00022692"/>
    </source>
</evidence>
<keyword evidence="5 10" id="KW-0812">Transmembrane</keyword>
<dbReference type="GO" id="GO:0005524">
    <property type="term" value="F:ATP binding"/>
    <property type="evidence" value="ECO:0007669"/>
    <property type="project" value="UniProtKB-KW"/>
</dbReference>
<dbReference type="InterPro" id="IPR015856">
    <property type="entry name" value="ABC_transpr_CbiO/EcfA_su"/>
</dbReference>
<keyword evidence="4" id="KW-0813">Transport</keyword>
<keyword evidence="8 10" id="KW-1133">Transmembrane helix</keyword>
<dbReference type="Pfam" id="PF03649">
    <property type="entry name" value="UPF0014"/>
    <property type="match status" value="1"/>
</dbReference>
<dbReference type="InterPro" id="IPR003439">
    <property type="entry name" value="ABC_transporter-like_ATP-bd"/>
</dbReference>
<evidence type="ECO:0000313" key="12">
    <source>
        <dbReference type="EMBL" id="EME30210.1"/>
    </source>
</evidence>
<feature type="transmembrane region" description="Helical" evidence="10">
    <location>
        <begin position="447"/>
        <end position="468"/>
    </location>
</feature>
<dbReference type="KEGG" id="gsl:Gasu_23660"/>
<evidence type="ECO:0000256" key="8">
    <source>
        <dbReference type="ARBA" id="ARBA00022989"/>
    </source>
</evidence>
<name>M2X1H2_GALSU</name>
<organism evidence="12 13">
    <name type="scientific">Galdieria sulphuraria</name>
    <name type="common">Red alga</name>
    <dbReference type="NCBI Taxonomy" id="130081"/>
    <lineage>
        <taxon>Eukaryota</taxon>
        <taxon>Rhodophyta</taxon>
        <taxon>Bangiophyceae</taxon>
        <taxon>Galdieriales</taxon>
        <taxon>Galdieriaceae</taxon>
        <taxon>Galdieria</taxon>
    </lineage>
</organism>
<dbReference type="Pfam" id="PF00005">
    <property type="entry name" value="ABC_tran"/>
    <property type="match status" value="1"/>
</dbReference>
<comment type="subcellular location">
    <subcellularLocation>
        <location evidence="1">Membrane</location>
        <topology evidence="1">Multi-pass membrane protein</topology>
    </subcellularLocation>
</comment>
<dbReference type="AlphaFoldDB" id="M2X1H2"/>
<dbReference type="PANTHER" id="PTHR30028:SF0">
    <property type="entry name" value="PROTEIN ALUMINUM SENSITIVE 3"/>
    <property type="match status" value="1"/>
</dbReference>
<proteinExistence type="inferred from homology"/>
<evidence type="ECO:0000256" key="6">
    <source>
        <dbReference type="ARBA" id="ARBA00022741"/>
    </source>
</evidence>
<evidence type="ECO:0000256" key="9">
    <source>
        <dbReference type="ARBA" id="ARBA00023136"/>
    </source>
</evidence>
<evidence type="ECO:0000313" key="13">
    <source>
        <dbReference type="Proteomes" id="UP000030680"/>
    </source>
</evidence>
<dbReference type="GO" id="GO:0005886">
    <property type="term" value="C:plasma membrane"/>
    <property type="evidence" value="ECO:0007669"/>
    <property type="project" value="TreeGrafter"/>
</dbReference>
<feature type="transmembrane region" description="Helical" evidence="10">
    <location>
        <begin position="393"/>
        <end position="413"/>
    </location>
</feature>
<evidence type="ECO:0000256" key="1">
    <source>
        <dbReference type="ARBA" id="ARBA00004141"/>
    </source>
</evidence>
<dbReference type="SMART" id="SM00382">
    <property type="entry name" value="AAA"/>
    <property type="match status" value="1"/>
</dbReference>
<feature type="transmembrane region" description="Helical" evidence="10">
    <location>
        <begin position="331"/>
        <end position="348"/>
    </location>
</feature>
<dbReference type="GeneID" id="17088956"/>
<dbReference type="GO" id="GO:0016887">
    <property type="term" value="F:ATP hydrolysis activity"/>
    <property type="evidence" value="ECO:0007669"/>
    <property type="project" value="InterPro"/>
</dbReference>
<dbReference type="PANTHER" id="PTHR30028">
    <property type="entry name" value="UPF0014 INNER MEMBRANE PROTEIN YBBM-RELATED"/>
    <property type="match status" value="1"/>
</dbReference>
<dbReference type="PROSITE" id="PS00211">
    <property type="entry name" value="ABC_TRANSPORTER_1"/>
    <property type="match status" value="1"/>
</dbReference>
<feature type="transmembrane region" description="Helical" evidence="10">
    <location>
        <begin position="360"/>
        <end position="381"/>
    </location>
</feature>
<keyword evidence="9 10" id="KW-0472">Membrane</keyword>
<dbReference type="InterPro" id="IPR027417">
    <property type="entry name" value="P-loop_NTPase"/>
</dbReference>
<dbReference type="EMBL" id="KB454501">
    <property type="protein sequence ID" value="EME30210.1"/>
    <property type="molecule type" value="Genomic_DNA"/>
</dbReference>
<comment type="similarity">
    <text evidence="2">Belongs to the UPF0014 family.</text>
</comment>
<evidence type="ECO:0000256" key="10">
    <source>
        <dbReference type="SAM" id="Phobius"/>
    </source>
</evidence>
<sequence>MFNSPSEITTPLHNGSSHLTLPLALSLKGVSVRTRTGSEILSNIDWDVLQGATAVVIGPSGSGKTRLVRLLNRLDEASSGSIEIFGLDIRQWNPRQLRRKVVYVAQTPYLSQSTVLENLEIICKLGVITKSLFERNLEEALEIAGFQKTLLGHSVNTLSGGEKQRLSVARALLLSPEVLVLDEPTSSLDGLGAQSFLQRLNHWRQKSNSTLIVISHRFADLSVLGGQLLMLNSGKAVLKGETLTILNSVEGEQVRKLLSVSSMSCPDTGAIPLDPEQLIFAGGFLIANIVAIHLLELGLERDITLGGFRATVQLLMVGYFLRWVFLTRKVAVVMLAFGIMLSVAVWTATRRVKRKLPGLLYKSAVSIVMGSGVTTVMVTAFVIGTDPWWDPRYFLPLAGMIVGNAMNAAALVSERMVSEIVSRQGEIEALLSLSATPRQAVAPALRAALRSSMIPSINGMMTVGLVSLPGMMTGQMLGGADPSVAARYQLMIVFVLAGATSAVAVSLSILLYHSFFTSAWQLRTELLASE</sequence>
<dbReference type="Gramene" id="EME30210">
    <property type="protein sequence ID" value="EME30210"/>
    <property type="gene ID" value="Gasu_23660"/>
</dbReference>
<gene>
    <name evidence="12" type="ORF">Gasu_23660</name>
</gene>
<dbReference type="PROSITE" id="PS50893">
    <property type="entry name" value="ABC_TRANSPORTER_2"/>
    <property type="match status" value="1"/>
</dbReference>
<keyword evidence="13" id="KW-1185">Reference proteome</keyword>
<evidence type="ECO:0000256" key="3">
    <source>
        <dbReference type="ARBA" id="ARBA00014334"/>
    </source>
</evidence>
<dbReference type="Proteomes" id="UP000030680">
    <property type="component" value="Unassembled WGS sequence"/>
</dbReference>
<accession>M2X1H2</accession>
<dbReference type="InterPro" id="IPR003593">
    <property type="entry name" value="AAA+_ATPase"/>
</dbReference>
<feature type="domain" description="ABC transporter" evidence="11">
    <location>
        <begin position="25"/>
        <end position="258"/>
    </location>
</feature>
<dbReference type="Gene3D" id="3.40.50.300">
    <property type="entry name" value="P-loop containing nucleotide triphosphate hydrolases"/>
    <property type="match status" value="1"/>
</dbReference>
<dbReference type="OrthoDB" id="432685at2759"/>
<evidence type="ECO:0000259" key="11">
    <source>
        <dbReference type="PROSITE" id="PS50893"/>
    </source>
</evidence>
<reference evidence="13" key="1">
    <citation type="journal article" date="2013" name="Science">
        <title>Gene transfer from bacteria and archaea facilitated evolution of an extremophilic eukaryote.</title>
        <authorList>
            <person name="Schonknecht G."/>
            <person name="Chen W.H."/>
            <person name="Ternes C.M."/>
            <person name="Barbier G.G."/>
            <person name="Shrestha R.P."/>
            <person name="Stanke M."/>
            <person name="Brautigam A."/>
            <person name="Baker B.J."/>
            <person name="Banfield J.F."/>
            <person name="Garavito R.M."/>
            <person name="Carr K."/>
            <person name="Wilkerson C."/>
            <person name="Rensing S.A."/>
            <person name="Gagneul D."/>
            <person name="Dickenson N.E."/>
            <person name="Oesterhelt C."/>
            <person name="Lercher M.J."/>
            <person name="Weber A.P."/>
        </authorList>
    </citation>
    <scope>NUCLEOTIDE SEQUENCE [LARGE SCALE GENOMIC DNA]</scope>
    <source>
        <strain evidence="13">074W</strain>
    </source>
</reference>
<keyword evidence="6" id="KW-0547">Nucleotide-binding</keyword>
<dbReference type="eggNOG" id="KOG0058">
    <property type="taxonomic scope" value="Eukaryota"/>
</dbReference>
<dbReference type="CDD" id="cd03225">
    <property type="entry name" value="ABC_cobalt_CbiO_domain1"/>
    <property type="match status" value="1"/>
</dbReference>
<keyword evidence="7 12" id="KW-0067">ATP-binding</keyword>
<dbReference type="SUPFAM" id="SSF52540">
    <property type="entry name" value="P-loop containing nucleoside triphosphate hydrolases"/>
    <property type="match status" value="1"/>
</dbReference>
<protein>
    <recommendedName>
        <fullName evidence="3">Probable ATP-dependent transporter ycf16</fullName>
    </recommendedName>
</protein>
<dbReference type="RefSeq" id="XP_005706730.1">
    <property type="nucleotide sequence ID" value="XM_005706673.1"/>
</dbReference>
<dbReference type="InterPro" id="IPR017871">
    <property type="entry name" value="ABC_transporter-like_CS"/>
</dbReference>
<evidence type="ECO:0000256" key="4">
    <source>
        <dbReference type="ARBA" id="ARBA00022448"/>
    </source>
</evidence>
<dbReference type="GO" id="GO:0055085">
    <property type="term" value="P:transmembrane transport"/>
    <property type="evidence" value="ECO:0007669"/>
    <property type="project" value="InterPro"/>
</dbReference>
<feature type="transmembrane region" description="Helical" evidence="10">
    <location>
        <begin position="488"/>
        <end position="512"/>
    </location>
</feature>
<evidence type="ECO:0000256" key="2">
    <source>
        <dbReference type="ARBA" id="ARBA00005268"/>
    </source>
</evidence>
<dbReference type="InterPro" id="IPR005226">
    <property type="entry name" value="UPF0014_fam"/>
</dbReference>